<dbReference type="GeneID" id="64969375"/>
<evidence type="ECO:0000313" key="2">
    <source>
        <dbReference type="EMBL" id="BCS19370.1"/>
    </source>
</evidence>
<reference evidence="2" key="2">
    <citation type="submission" date="2021-02" db="EMBL/GenBank/DDBJ databases">
        <title>Aspergillus puulaauensis MK2 genome sequence.</title>
        <authorList>
            <person name="Futagami T."/>
            <person name="Mori K."/>
            <person name="Kadooka C."/>
            <person name="Tanaka T."/>
        </authorList>
    </citation>
    <scope>NUCLEOTIDE SEQUENCE</scope>
    <source>
        <strain evidence="2">MK2</strain>
    </source>
</reference>
<accession>A0A7R7XDK7</accession>
<dbReference type="OrthoDB" id="2262349at2759"/>
<organism evidence="2 3">
    <name type="scientific">Aspergillus puulaauensis</name>
    <dbReference type="NCBI Taxonomy" id="1220207"/>
    <lineage>
        <taxon>Eukaryota</taxon>
        <taxon>Fungi</taxon>
        <taxon>Dikarya</taxon>
        <taxon>Ascomycota</taxon>
        <taxon>Pezizomycotina</taxon>
        <taxon>Eurotiomycetes</taxon>
        <taxon>Eurotiomycetidae</taxon>
        <taxon>Eurotiales</taxon>
        <taxon>Aspergillaceae</taxon>
        <taxon>Aspergillus</taxon>
    </lineage>
</organism>
<dbReference type="PANTHER" id="PTHR31644">
    <property type="entry name" value="TRANSCRIPTIONAL ACTIVATOR ARO80-RELATED"/>
    <property type="match status" value="1"/>
</dbReference>
<dbReference type="AlphaFoldDB" id="A0A7R7XDK7"/>
<sequence length="170" mass="18315">MDLGCRFSTKQPWSRKKDTENGHHDSSASEPRRELSFYTSATTMTAATGSGQPSPSTSASASAPAGFEDSGCISTTVLQKQVASGNDALNILFDAAAQAGSGTRAPQTTVSADTASPFDVRSEENVLKVWEGCRFVKMGWFTAEEALLYTDWLVDHPSTLEVLRWVVVFV</sequence>
<dbReference type="GO" id="GO:0005634">
    <property type="term" value="C:nucleus"/>
    <property type="evidence" value="ECO:0007669"/>
    <property type="project" value="TreeGrafter"/>
</dbReference>
<dbReference type="KEGG" id="apuu:APUU_12198S"/>
<protein>
    <submittedName>
        <fullName evidence="2">Uncharacterized protein</fullName>
    </submittedName>
</protein>
<dbReference type="InterPro" id="IPR052780">
    <property type="entry name" value="AAA_Catabolism_Regulators"/>
</dbReference>
<dbReference type="Proteomes" id="UP000654913">
    <property type="component" value="Chromosome 1"/>
</dbReference>
<name>A0A7R7XDK7_9EURO</name>
<dbReference type="EMBL" id="AP024443">
    <property type="protein sequence ID" value="BCS19370.1"/>
    <property type="molecule type" value="Genomic_DNA"/>
</dbReference>
<dbReference type="RefSeq" id="XP_041551564.1">
    <property type="nucleotide sequence ID" value="XM_041698372.1"/>
</dbReference>
<dbReference type="GO" id="GO:0009074">
    <property type="term" value="P:aromatic amino acid family catabolic process"/>
    <property type="evidence" value="ECO:0007669"/>
    <property type="project" value="TreeGrafter"/>
</dbReference>
<keyword evidence="3" id="KW-1185">Reference proteome</keyword>
<reference evidence="2" key="1">
    <citation type="submission" date="2021-01" db="EMBL/GenBank/DDBJ databases">
        <authorList>
            <consortium name="Aspergillus puulaauensis MK2 genome sequencing consortium"/>
            <person name="Kazuki M."/>
            <person name="Futagami T."/>
        </authorList>
    </citation>
    <scope>NUCLEOTIDE SEQUENCE</scope>
    <source>
        <strain evidence="2">MK2</strain>
    </source>
</reference>
<gene>
    <name evidence="2" type="ORF">APUU_12198S</name>
</gene>
<dbReference type="GO" id="GO:0045944">
    <property type="term" value="P:positive regulation of transcription by RNA polymerase II"/>
    <property type="evidence" value="ECO:0007669"/>
    <property type="project" value="TreeGrafter"/>
</dbReference>
<dbReference type="PANTHER" id="PTHR31644:SF4">
    <property type="entry name" value="ZN(II)2CYS6 TRANSCRIPTION FACTOR (EUROFUNG)"/>
    <property type="match status" value="1"/>
</dbReference>
<proteinExistence type="predicted"/>
<dbReference type="GO" id="GO:0000981">
    <property type="term" value="F:DNA-binding transcription factor activity, RNA polymerase II-specific"/>
    <property type="evidence" value="ECO:0007669"/>
    <property type="project" value="TreeGrafter"/>
</dbReference>
<feature type="compositionally biased region" description="Low complexity" evidence="1">
    <location>
        <begin position="39"/>
        <end position="65"/>
    </location>
</feature>
<feature type="region of interest" description="Disordered" evidence="1">
    <location>
        <begin position="1"/>
        <end position="65"/>
    </location>
</feature>
<evidence type="ECO:0000313" key="3">
    <source>
        <dbReference type="Proteomes" id="UP000654913"/>
    </source>
</evidence>
<feature type="compositionally biased region" description="Basic and acidic residues" evidence="1">
    <location>
        <begin position="15"/>
        <end position="35"/>
    </location>
</feature>
<evidence type="ECO:0000256" key="1">
    <source>
        <dbReference type="SAM" id="MobiDB-lite"/>
    </source>
</evidence>